<feature type="transmembrane region" description="Helical" evidence="1">
    <location>
        <begin position="20"/>
        <end position="39"/>
    </location>
</feature>
<sequence>MRSNVLAERLFHKIIPGQFGLAFVITAVAFIADLSKNGLSITGFITTLEHWQRGFWDGNLMIFTLQMILILVFGYSIAISPIVYKYLKKMAEIPSSGLQAALLAGTVSMAASWLNWGLGLVAGAIFVRLLGHSLQRRQITFNYPLLGAAGYSGMMIWHGGLSGSATLKAAESGHLKSLVSTNLSLPDAVAVSDTIFSLSNSLITLLACISVLALVALLALRFPKDSTSFDIPPLHPDIDLRAERASGAEVLEFKRWPAHTVAVLLIFYLASRIVTEASLNFFNPNVVITFLLAFGLLLHGSLRAYMLSIDRAIQSASGVLLLFPFYFGIIGLLRYSGLTHDITQWFVSLADQRLFPIFVFLSSSIVNLLIPSGGGQWAVQGPIILEAGSLLGISPEQTILSFAYGDQLTNMLQPFWAIPLLYITRIKASDLIGYTFFIMLIGLVVFFLGILLLF</sequence>
<dbReference type="InterPro" id="IPR006160">
    <property type="entry name" value="SCFA_transpt_AtoE"/>
</dbReference>
<dbReference type="PANTHER" id="PTHR41983">
    <property type="entry name" value="SHORT-CHAIN FATTY ACID TRANSPORTER-RELATED"/>
    <property type="match status" value="1"/>
</dbReference>
<dbReference type="AlphaFoldDB" id="A0A401XJI8"/>
<evidence type="ECO:0000256" key="1">
    <source>
        <dbReference type="SAM" id="Phobius"/>
    </source>
</evidence>
<name>A0A401XJI8_9FLAO</name>
<dbReference type="GO" id="GO:0005886">
    <property type="term" value="C:plasma membrane"/>
    <property type="evidence" value="ECO:0007669"/>
    <property type="project" value="TreeGrafter"/>
</dbReference>
<feature type="transmembrane region" description="Helical" evidence="1">
    <location>
        <begin position="431"/>
        <end position="453"/>
    </location>
</feature>
<dbReference type="Pfam" id="PF02667">
    <property type="entry name" value="SCFA_trans"/>
    <property type="match status" value="1"/>
</dbReference>
<evidence type="ECO:0000313" key="2">
    <source>
        <dbReference type="EMBL" id="GCD77195.1"/>
    </source>
</evidence>
<feature type="transmembrane region" description="Helical" evidence="1">
    <location>
        <begin position="202"/>
        <end position="220"/>
    </location>
</feature>
<proteinExistence type="predicted"/>
<feature type="transmembrane region" description="Helical" evidence="1">
    <location>
        <begin position="60"/>
        <end position="83"/>
    </location>
</feature>
<feature type="transmembrane region" description="Helical" evidence="1">
    <location>
        <begin position="312"/>
        <end position="333"/>
    </location>
</feature>
<keyword evidence="1" id="KW-0812">Transmembrane</keyword>
<gene>
    <name evidence="2" type="primary">atoE</name>
    <name evidence="2" type="ORF">JCM31826_06770</name>
</gene>
<dbReference type="EMBL" id="BHZE01000004">
    <property type="protein sequence ID" value="GCD77195.1"/>
    <property type="molecule type" value="Genomic_DNA"/>
</dbReference>
<evidence type="ECO:0000313" key="3">
    <source>
        <dbReference type="Proteomes" id="UP000286715"/>
    </source>
</evidence>
<feature type="transmembrane region" description="Helical" evidence="1">
    <location>
        <begin position="281"/>
        <end position="300"/>
    </location>
</feature>
<comment type="caution">
    <text evidence="2">The sequence shown here is derived from an EMBL/GenBank/DDBJ whole genome shotgun (WGS) entry which is preliminary data.</text>
</comment>
<protein>
    <submittedName>
        <fullName evidence="2">Short-chain fatty acids transporter</fullName>
    </submittedName>
</protein>
<accession>A0A401XJI8</accession>
<keyword evidence="3" id="KW-1185">Reference proteome</keyword>
<dbReference type="Proteomes" id="UP000286715">
    <property type="component" value="Unassembled WGS sequence"/>
</dbReference>
<feature type="transmembrane region" description="Helical" evidence="1">
    <location>
        <begin position="103"/>
        <end position="127"/>
    </location>
</feature>
<keyword evidence="1" id="KW-0472">Membrane</keyword>
<keyword evidence="1" id="KW-1133">Transmembrane helix</keyword>
<reference evidence="2 3" key="1">
    <citation type="submission" date="2018-11" db="EMBL/GenBank/DDBJ databases">
        <title>Schleiferia aggregans sp. nov., a moderately thermophilic heterotrophic bacterium isolated from microbial mats at a terrestrial hot spring.</title>
        <authorList>
            <person name="Iino T."/>
            <person name="Ohkuma M."/>
            <person name="Haruta S."/>
        </authorList>
    </citation>
    <scope>NUCLEOTIDE SEQUENCE [LARGE SCALE GENOMIC DNA]</scope>
    <source>
        <strain evidence="2 3">LA</strain>
    </source>
</reference>
<feature type="transmembrane region" description="Helical" evidence="1">
    <location>
        <begin position="139"/>
        <end position="157"/>
    </location>
</feature>
<dbReference type="PANTHER" id="PTHR41983:SF2">
    <property type="entry name" value="SHORT-CHAIN FATTY ACID TRANSPORTER-RELATED"/>
    <property type="match status" value="1"/>
</dbReference>
<organism evidence="2 3">
    <name type="scientific">Thermaurantimonas aggregans</name>
    <dbReference type="NCBI Taxonomy" id="2173829"/>
    <lineage>
        <taxon>Bacteria</taxon>
        <taxon>Pseudomonadati</taxon>
        <taxon>Bacteroidota</taxon>
        <taxon>Flavobacteriia</taxon>
        <taxon>Flavobacteriales</taxon>
        <taxon>Schleiferiaceae</taxon>
        <taxon>Thermaurantimonas</taxon>
    </lineage>
</organism>
<dbReference type="RefSeq" id="WP_148086784.1">
    <property type="nucleotide sequence ID" value="NZ_BHZE01000004.1"/>
</dbReference>